<feature type="region of interest" description="Disordered" evidence="1">
    <location>
        <begin position="164"/>
        <end position="183"/>
    </location>
</feature>
<name>A0A2K3UWW2_9DEIO</name>
<feature type="compositionally biased region" description="Basic and acidic residues" evidence="1">
    <location>
        <begin position="165"/>
        <end position="174"/>
    </location>
</feature>
<dbReference type="RefSeq" id="WP_103311463.1">
    <property type="nucleotide sequence ID" value="NZ_PPPD01000001.1"/>
</dbReference>
<dbReference type="Proteomes" id="UP000236379">
    <property type="component" value="Unassembled WGS sequence"/>
</dbReference>
<protein>
    <submittedName>
        <fullName evidence="2">Uncharacterized protein</fullName>
    </submittedName>
</protein>
<sequence length="183" mass="19700">MAAPVSELLSEFQGYVLAYRVRAAVGGRVAPAGPQLGLAEYAGLRLERQTLARSLIRQGMNPAQMRRLDDLSDTLMFGFWLNPAEVAAFLRAAIREGSHPALGEPRAFAALLTPSERLRLGEAGVQRVCTHHLACFTLAAPMLDPDGLSTAFTLIEATQPPLFLDELHPDEPGRTEPSGVAPS</sequence>
<proteinExistence type="predicted"/>
<dbReference type="EMBL" id="PPPD01000001">
    <property type="protein sequence ID" value="PNY81020.1"/>
    <property type="molecule type" value="Genomic_DNA"/>
</dbReference>
<reference evidence="2 3" key="1">
    <citation type="submission" date="2018-01" db="EMBL/GenBank/DDBJ databases">
        <title>Deinococcus koreensis sp. nov., a radiation-resistant bacterium isolated from river water.</title>
        <authorList>
            <person name="Choi A."/>
        </authorList>
    </citation>
    <scope>NUCLEOTIDE SEQUENCE [LARGE SCALE GENOMIC DNA]</scope>
    <source>
        <strain evidence="2 3">SJW1-2</strain>
    </source>
</reference>
<keyword evidence="3" id="KW-1185">Reference proteome</keyword>
<evidence type="ECO:0000313" key="2">
    <source>
        <dbReference type="EMBL" id="PNY81020.1"/>
    </source>
</evidence>
<accession>A0A2K3UWW2</accession>
<gene>
    <name evidence="2" type="ORF">CVO96_06185</name>
</gene>
<comment type="caution">
    <text evidence="2">The sequence shown here is derived from an EMBL/GenBank/DDBJ whole genome shotgun (WGS) entry which is preliminary data.</text>
</comment>
<organism evidence="2 3">
    <name type="scientific">Deinococcus koreensis</name>
    <dbReference type="NCBI Taxonomy" id="2054903"/>
    <lineage>
        <taxon>Bacteria</taxon>
        <taxon>Thermotogati</taxon>
        <taxon>Deinococcota</taxon>
        <taxon>Deinococci</taxon>
        <taxon>Deinococcales</taxon>
        <taxon>Deinococcaceae</taxon>
        <taxon>Deinococcus</taxon>
    </lineage>
</organism>
<dbReference type="AlphaFoldDB" id="A0A2K3UWW2"/>
<dbReference type="OrthoDB" id="69565at2"/>
<evidence type="ECO:0000313" key="3">
    <source>
        <dbReference type="Proteomes" id="UP000236379"/>
    </source>
</evidence>
<evidence type="ECO:0000256" key="1">
    <source>
        <dbReference type="SAM" id="MobiDB-lite"/>
    </source>
</evidence>